<dbReference type="EMBL" id="GBXM01081265">
    <property type="protein sequence ID" value="JAH27312.1"/>
    <property type="molecule type" value="Transcribed_RNA"/>
</dbReference>
<name>A0A0E9REV4_ANGAN</name>
<proteinExistence type="predicted"/>
<protein>
    <submittedName>
        <fullName evidence="1">Uncharacterized protein</fullName>
    </submittedName>
</protein>
<sequence>MQICHQTWSGVVNKGMRETVSHSLLPPLLTLDAFGLETSGLQPSWFVTFSLDRLPEAHPRGTFIQSCTWSHTLSVWE</sequence>
<accession>A0A0E9REV4</accession>
<organism evidence="1">
    <name type="scientific">Anguilla anguilla</name>
    <name type="common">European freshwater eel</name>
    <name type="synonym">Muraena anguilla</name>
    <dbReference type="NCBI Taxonomy" id="7936"/>
    <lineage>
        <taxon>Eukaryota</taxon>
        <taxon>Metazoa</taxon>
        <taxon>Chordata</taxon>
        <taxon>Craniata</taxon>
        <taxon>Vertebrata</taxon>
        <taxon>Euteleostomi</taxon>
        <taxon>Actinopterygii</taxon>
        <taxon>Neopterygii</taxon>
        <taxon>Teleostei</taxon>
        <taxon>Anguilliformes</taxon>
        <taxon>Anguillidae</taxon>
        <taxon>Anguilla</taxon>
    </lineage>
</organism>
<reference evidence="1" key="1">
    <citation type="submission" date="2014-11" db="EMBL/GenBank/DDBJ databases">
        <authorList>
            <person name="Amaro Gonzalez C."/>
        </authorList>
    </citation>
    <scope>NUCLEOTIDE SEQUENCE</scope>
</reference>
<dbReference type="AlphaFoldDB" id="A0A0E9REV4"/>
<evidence type="ECO:0000313" key="1">
    <source>
        <dbReference type="EMBL" id="JAH27312.1"/>
    </source>
</evidence>
<reference evidence="1" key="2">
    <citation type="journal article" date="2015" name="Fish Shellfish Immunol.">
        <title>Early steps in the European eel (Anguilla anguilla)-Vibrio vulnificus interaction in the gills: Role of the RtxA13 toxin.</title>
        <authorList>
            <person name="Callol A."/>
            <person name="Pajuelo D."/>
            <person name="Ebbesson L."/>
            <person name="Teles M."/>
            <person name="MacKenzie S."/>
            <person name="Amaro C."/>
        </authorList>
    </citation>
    <scope>NUCLEOTIDE SEQUENCE</scope>
</reference>